<dbReference type="EMBL" id="MU006429">
    <property type="protein sequence ID" value="KAF2844048.1"/>
    <property type="molecule type" value="Genomic_DNA"/>
</dbReference>
<evidence type="ECO:0000313" key="2">
    <source>
        <dbReference type="EMBL" id="KAF2844048.1"/>
    </source>
</evidence>
<feature type="non-terminal residue" evidence="2">
    <location>
        <position position="1"/>
    </location>
</feature>
<sequence length="291" mass="32344">STAFMNAWNPEFCAKAYETQSVGFLSKMNDGRVNLNPAPIASAIRELVGNQEVDPYAESTYQTACRTVASQAQKPSKLPFLRPTFGYVAQWVSELGNEETLSGLLKHADLFMKPTWSDGGLFYSNVPRGEHEQGNWTSADPFTGNAALGYARLNVFNGQRKMWLAPWTPKQVDEAPFVDNLTYASNVDVLRASWDQVSKAMVLTLRTWNGKDEIVSFEVCNLPAGSYGLYKNGVLSETRGILAGSAFELTMRVTPKDLDIVLLSQGWLLTLESCSRGLFILMLNKRRNFTS</sequence>
<dbReference type="OrthoDB" id="9979195at2759"/>
<proteinExistence type="predicted"/>
<accession>A0A6A7AP35</accession>
<dbReference type="AlphaFoldDB" id="A0A6A7AP35"/>
<name>A0A6A7AP35_9PLEO</name>
<feature type="domain" description="Linalool dehydratase/isomerase" evidence="1">
    <location>
        <begin position="2"/>
        <end position="125"/>
    </location>
</feature>
<organism evidence="2 3">
    <name type="scientific">Plenodomus tracheiphilus IPT5</name>
    <dbReference type="NCBI Taxonomy" id="1408161"/>
    <lineage>
        <taxon>Eukaryota</taxon>
        <taxon>Fungi</taxon>
        <taxon>Dikarya</taxon>
        <taxon>Ascomycota</taxon>
        <taxon>Pezizomycotina</taxon>
        <taxon>Dothideomycetes</taxon>
        <taxon>Pleosporomycetidae</taxon>
        <taxon>Pleosporales</taxon>
        <taxon>Pleosporineae</taxon>
        <taxon>Leptosphaeriaceae</taxon>
        <taxon>Plenodomus</taxon>
    </lineage>
</organism>
<reference evidence="2" key="1">
    <citation type="submission" date="2020-01" db="EMBL/GenBank/DDBJ databases">
        <authorList>
            <consortium name="DOE Joint Genome Institute"/>
            <person name="Haridas S."/>
            <person name="Albert R."/>
            <person name="Binder M."/>
            <person name="Bloem J."/>
            <person name="Labutti K."/>
            <person name="Salamov A."/>
            <person name="Andreopoulos B."/>
            <person name="Baker S.E."/>
            <person name="Barry K."/>
            <person name="Bills G."/>
            <person name="Bluhm B.H."/>
            <person name="Cannon C."/>
            <person name="Castanera R."/>
            <person name="Culley D.E."/>
            <person name="Daum C."/>
            <person name="Ezra D."/>
            <person name="Gonzalez J.B."/>
            <person name="Henrissat B."/>
            <person name="Kuo A."/>
            <person name="Liang C."/>
            <person name="Lipzen A."/>
            <person name="Lutzoni F."/>
            <person name="Magnuson J."/>
            <person name="Mondo S."/>
            <person name="Nolan M."/>
            <person name="Ohm R."/>
            <person name="Pangilinan J."/>
            <person name="Park H.-J."/>
            <person name="Ramirez L."/>
            <person name="Alfaro M."/>
            <person name="Sun H."/>
            <person name="Tritt A."/>
            <person name="Yoshinaga Y."/>
            <person name="Zwiers L.-H."/>
            <person name="Turgeon B.G."/>
            <person name="Goodwin S.B."/>
            <person name="Spatafora J.W."/>
            <person name="Crous P.W."/>
            <person name="Grigoriev I.V."/>
        </authorList>
    </citation>
    <scope>NUCLEOTIDE SEQUENCE</scope>
    <source>
        <strain evidence="2">IPT5</strain>
    </source>
</reference>
<evidence type="ECO:0000313" key="3">
    <source>
        <dbReference type="Proteomes" id="UP000799423"/>
    </source>
</evidence>
<dbReference type="InterPro" id="IPR041411">
    <property type="entry name" value="Ldi"/>
</dbReference>
<evidence type="ECO:0000259" key="1">
    <source>
        <dbReference type="Pfam" id="PF18566"/>
    </source>
</evidence>
<dbReference type="Proteomes" id="UP000799423">
    <property type="component" value="Unassembled WGS sequence"/>
</dbReference>
<dbReference type="Pfam" id="PF18566">
    <property type="entry name" value="Ldi"/>
    <property type="match status" value="1"/>
</dbReference>
<keyword evidence="3" id="KW-1185">Reference proteome</keyword>
<protein>
    <recommendedName>
        <fullName evidence="1">Linalool dehydratase/isomerase domain-containing protein</fullName>
    </recommendedName>
</protein>
<gene>
    <name evidence="2" type="ORF">T440DRAFT_484470</name>
</gene>